<dbReference type="PROSITE" id="PS00086">
    <property type="entry name" value="CYTOCHROME_P450"/>
    <property type="match status" value="1"/>
</dbReference>
<feature type="binding site" description="axial binding residue" evidence="8">
    <location>
        <position position="385"/>
    </location>
    <ligand>
        <name>heme</name>
        <dbReference type="ChEBI" id="CHEBI:30413"/>
    </ligand>
    <ligandPart>
        <name>Fe</name>
        <dbReference type="ChEBI" id="CHEBI:18248"/>
    </ligandPart>
</feature>
<dbReference type="PANTHER" id="PTHR24286">
    <property type="entry name" value="CYTOCHROME P450 26"/>
    <property type="match status" value="1"/>
</dbReference>
<keyword evidence="7 9" id="KW-0503">Monooxygenase</keyword>
<evidence type="ECO:0000313" key="10">
    <source>
        <dbReference type="EMBL" id="GHO46706.1"/>
    </source>
</evidence>
<dbReference type="InterPro" id="IPR017972">
    <property type="entry name" value="Cyt_P450_CS"/>
</dbReference>
<organism evidence="10 11">
    <name type="scientific">Ktedonospora formicarum</name>
    <dbReference type="NCBI Taxonomy" id="2778364"/>
    <lineage>
        <taxon>Bacteria</taxon>
        <taxon>Bacillati</taxon>
        <taxon>Chloroflexota</taxon>
        <taxon>Ktedonobacteria</taxon>
        <taxon>Ktedonobacterales</taxon>
        <taxon>Ktedonobacteraceae</taxon>
        <taxon>Ktedonospora</taxon>
    </lineage>
</organism>
<dbReference type="Proteomes" id="UP000612362">
    <property type="component" value="Unassembled WGS sequence"/>
</dbReference>
<dbReference type="InterPro" id="IPR001128">
    <property type="entry name" value="Cyt_P450"/>
</dbReference>
<sequence length="437" mass="50030">MTTSEIRPYEAIPEVEFPDNFSLQMGPVLAGLYEKHGPIFRAERFGMQRIYMLGPEANRFVLINNRKKFSNHIGWGTVFGVEQLLGRGLLMMDGDEHSHHRKIMNPAFTFSYMSRYLPLMQRIIREQAKTWGERGEVDIYEEMRTITFNVAAEALTGLKSGTEVDTFRELFINLLYPTGPFDSDEQYYAYIMPLQQRLRELLVPRIEERRKHPTDDIFGLLVSAHDEHGETLTDEQLISHINILLVAGHETSTSLSAWLLYLLAQYPDYTQRIMQEQEQLLTPGNEPTLEEIKKMKVLDNALSEAERLYPPVANGPRGVTEDFEFHGYHVPAGTFLLYSITGAHMIPSIFADPEKFDPDRFTPPREEHKKNPYALVGFGGGPRICIGINFAQVEIKALASHVLRNYHFSVAPNQNIQQVYGVTGSPLNGIRMRFKHI</sequence>
<keyword evidence="11" id="KW-1185">Reference proteome</keyword>
<comment type="cofactor">
    <cofactor evidence="1 8">
        <name>heme</name>
        <dbReference type="ChEBI" id="CHEBI:30413"/>
    </cofactor>
</comment>
<reference evidence="10" key="1">
    <citation type="submission" date="2020-10" db="EMBL/GenBank/DDBJ databases">
        <title>Taxonomic study of unclassified bacteria belonging to the class Ktedonobacteria.</title>
        <authorList>
            <person name="Yabe S."/>
            <person name="Wang C.M."/>
            <person name="Zheng Y."/>
            <person name="Sakai Y."/>
            <person name="Cavaletti L."/>
            <person name="Monciardini P."/>
            <person name="Donadio S."/>
        </authorList>
    </citation>
    <scope>NUCLEOTIDE SEQUENCE</scope>
    <source>
        <strain evidence="10">SOSP1-1</strain>
    </source>
</reference>
<evidence type="ECO:0000313" key="11">
    <source>
        <dbReference type="Proteomes" id="UP000612362"/>
    </source>
</evidence>
<accession>A0A8J3MU97</accession>
<dbReference type="InterPro" id="IPR002403">
    <property type="entry name" value="Cyt_P450_E_grp-IV"/>
</dbReference>
<dbReference type="GO" id="GO:0016125">
    <property type="term" value="P:sterol metabolic process"/>
    <property type="evidence" value="ECO:0007669"/>
    <property type="project" value="TreeGrafter"/>
</dbReference>
<dbReference type="EMBL" id="BNJF01000002">
    <property type="protein sequence ID" value="GHO46706.1"/>
    <property type="molecule type" value="Genomic_DNA"/>
</dbReference>
<dbReference type="GO" id="GO:0004497">
    <property type="term" value="F:monooxygenase activity"/>
    <property type="evidence" value="ECO:0007669"/>
    <property type="project" value="UniProtKB-KW"/>
</dbReference>
<dbReference type="SUPFAM" id="SSF48264">
    <property type="entry name" value="Cytochrome P450"/>
    <property type="match status" value="1"/>
</dbReference>
<dbReference type="PRINTS" id="PR00385">
    <property type="entry name" value="P450"/>
</dbReference>
<dbReference type="PRINTS" id="PR00465">
    <property type="entry name" value="EP450IV"/>
</dbReference>
<evidence type="ECO:0000256" key="5">
    <source>
        <dbReference type="ARBA" id="ARBA00023002"/>
    </source>
</evidence>
<gene>
    <name evidence="10" type="ORF">KSX_48690</name>
</gene>
<dbReference type="Pfam" id="PF00067">
    <property type="entry name" value="p450"/>
    <property type="match status" value="1"/>
</dbReference>
<dbReference type="PANTHER" id="PTHR24286:SF24">
    <property type="entry name" value="LANOSTEROL 14-ALPHA DEMETHYLASE"/>
    <property type="match status" value="1"/>
</dbReference>
<evidence type="ECO:0000256" key="9">
    <source>
        <dbReference type="RuleBase" id="RU000461"/>
    </source>
</evidence>
<dbReference type="GO" id="GO:0016705">
    <property type="term" value="F:oxidoreductase activity, acting on paired donors, with incorporation or reduction of molecular oxygen"/>
    <property type="evidence" value="ECO:0007669"/>
    <property type="project" value="InterPro"/>
</dbReference>
<evidence type="ECO:0000256" key="6">
    <source>
        <dbReference type="ARBA" id="ARBA00023004"/>
    </source>
</evidence>
<evidence type="ECO:0000256" key="1">
    <source>
        <dbReference type="ARBA" id="ARBA00001971"/>
    </source>
</evidence>
<keyword evidence="3 8" id="KW-0349">Heme</keyword>
<dbReference type="GO" id="GO:0020037">
    <property type="term" value="F:heme binding"/>
    <property type="evidence" value="ECO:0007669"/>
    <property type="project" value="InterPro"/>
</dbReference>
<dbReference type="AlphaFoldDB" id="A0A8J3MU97"/>
<evidence type="ECO:0000256" key="8">
    <source>
        <dbReference type="PIRSR" id="PIRSR602403-1"/>
    </source>
</evidence>
<evidence type="ECO:0000256" key="3">
    <source>
        <dbReference type="ARBA" id="ARBA00022617"/>
    </source>
</evidence>
<dbReference type="GO" id="GO:0005506">
    <property type="term" value="F:iron ion binding"/>
    <property type="evidence" value="ECO:0007669"/>
    <property type="project" value="InterPro"/>
</dbReference>
<dbReference type="InterPro" id="IPR036396">
    <property type="entry name" value="Cyt_P450_sf"/>
</dbReference>
<evidence type="ECO:0000256" key="7">
    <source>
        <dbReference type="ARBA" id="ARBA00023033"/>
    </source>
</evidence>
<keyword evidence="5 9" id="KW-0560">Oxidoreductase</keyword>
<dbReference type="RefSeq" id="WP_220196067.1">
    <property type="nucleotide sequence ID" value="NZ_BNJF01000002.1"/>
</dbReference>
<name>A0A8J3MU97_9CHLR</name>
<protein>
    <submittedName>
        <fullName evidence="10">Cytochrome P450</fullName>
    </submittedName>
</protein>
<keyword evidence="4 8" id="KW-0479">Metal-binding</keyword>
<comment type="caution">
    <text evidence="10">The sequence shown here is derived from an EMBL/GenBank/DDBJ whole genome shotgun (WGS) entry which is preliminary data.</text>
</comment>
<evidence type="ECO:0000256" key="4">
    <source>
        <dbReference type="ARBA" id="ARBA00022723"/>
    </source>
</evidence>
<dbReference type="Gene3D" id="1.10.630.10">
    <property type="entry name" value="Cytochrome P450"/>
    <property type="match status" value="1"/>
</dbReference>
<keyword evidence="6 8" id="KW-0408">Iron</keyword>
<proteinExistence type="inferred from homology"/>
<comment type="similarity">
    <text evidence="2 9">Belongs to the cytochrome P450 family.</text>
</comment>
<evidence type="ECO:0000256" key="2">
    <source>
        <dbReference type="ARBA" id="ARBA00010617"/>
    </source>
</evidence>